<organism evidence="1">
    <name type="scientific">Nostoc sp. HIID-D1B</name>
    <dbReference type="NCBI Taxonomy" id="2027338"/>
    <lineage>
        <taxon>Bacteria</taxon>
        <taxon>Bacillati</taxon>
        <taxon>Cyanobacteriota</taxon>
        <taxon>Cyanophyceae</taxon>
        <taxon>Nostocales</taxon>
        <taxon>Nostocaceae</taxon>
        <taxon>Nostoc</taxon>
    </lineage>
</organism>
<reference evidence="1" key="2">
    <citation type="submission" date="2018-04" db="EMBL/GenBank/DDBJ databases">
        <authorList>
            <person name="Go L.Y."/>
            <person name="Mitchell J.A."/>
        </authorList>
    </citation>
    <scope>NUCLEOTIDE SEQUENCE</scope>
    <source>
        <strain evidence="1">HIID-D1B</strain>
    </source>
</reference>
<sequence length="51" mass="5501">MIPNLSKIGVQMSSLTGAKTIAKDIIETLPNKQKQDFINLSAGKINVFVLA</sequence>
<dbReference type="EMBL" id="MF741692">
    <property type="protein sequence ID" value="AVK43366.1"/>
    <property type="molecule type" value="Genomic_DNA"/>
</dbReference>
<evidence type="ECO:0000313" key="1">
    <source>
        <dbReference type="EMBL" id="AVK43366.1"/>
    </source>
</evidence>
<accession>A0A2P1CZ90</accession>
<dbReference type="AlphaFoldDB" id="A0A2P1CZ90"/>
<name>A0A2P1CZ90_9NOSO</name>
<proteinExistence type="predicted"/>
<keyword evidence="1" id="KW-0670">Pyruvate</keyword>
<reference evidence="1" key="1">
    <citation type="journal article" date="2017" name="ACS Chem. Biol.">
        <title>Simultaneous Production of Anabaenopeptins and Namalides by the Cyanobacterium Nostoc sp. CENA543.</title>
        <authorList>
            <person name="Shishido T.K."/>
            <person name="Jokela J."/>
            <person name="Fewer D.P."/>
            <person name="Wahlsten M."/>
            <person name="Fiore M.F."/>
            <person name="Sivonen K."/>
        </authorList>
    </citation>
    <scope>NUCLEOTIDE SEQUENCE</scope>
    <source>
        <strain evidence="1">HIID-D1B</strain>
    </source>
</reference>
<protein>
    <submittedName>
        <fullName evidence="1">Valine--pyruvate transaminase</fullName>
    </submittedName>
</protein>